<proteinExistence type="predicted"/>
<gene>
    <name evidence="6" type="ORF">BCUN_0571</name>
</gene>
<keyword evidence="7" id="KW-1185">Reference proteome</keyword>
<accession>A0A087B4W9</accession>
<dbReference type="RefSeq" id="WP_081895486.1">
    <property type="nucleotide sequence ID" value="NZ_JGYV01000001.1"/>
</dbReference>
<dbReference type="Gene3D" id="3.90.320.10">
    <property type="match status" value="1"/>
</dbReference>
<dbReference type="AlphaFoldDB" id="A0A087B4W9"/>
<evidence type="ECO:0000256" key="1">
    <source>
        <dbReference type="ARBA" id="ARBA00022763"/>
    </source>
</evidence>
<dbReference type="InterPro" id="IPR038726">
    <property type="entry name" value="PDDEXK_AddAB-type"/>
</dbReference>
<keyword evidence="1" id="KW-0227">DNA damage</keyword>
<dbReference type="GO" id="GO:0004386">
    <property type="term" value="F:helicase activity"/>
    <property type="evidence" value="ECO:0007669"/>
    <property type="project" value="UniProtKB-KW"/>
</dbReference>
<comment type="caution">
    <text evidence="6">The sequence shown here is derived from an EMBL/GenBank/DDBJ whole genome shotgun (WGS) entry which is preliminary data.</text>
</comment>
<feature type="region of interest" description="Disordered" evidence="4">
    <location>
        <begin position="330"/>
        <end position="359"/>
    </location>
</feature>
<dbReference type="EMBL" id="JGYV01000001">
    <property type="protein sequence ID" value="KFI66069.1"/>
    <property type="molecule type" value="Genomic_DNA"/>
</dbReference>
<reference evidence="6 7" key="1">
    <citation type="submission" date="2014-03" db="EMBL/GenBank/DDBJ databases">
        <title>Genomics of Bifidobacteria.</title>
        <authorList>
            <person name="Ventura M."/>
            <person name="Milani C."/>
            <person name="Lugli G.A."/>
        </authorList>
    </citation>
    <scope>NUCLEOTIDE SEQUENCE [LARGE SCALE GENOMIC DNA]</scope>
    <source>
        <strain evidence="6 7">LMG 10738</strain>
    </source>
</reference>
<feature type="compositionally biased region" description="Pro residues" evidence="4">
    <location>
        <begin position="409"/>
        <end position="419"/>
    </location>
</feature>
<evidence type="ECO:0000256" key="2">
    <source>
        <dbReference type="ARBA" id="ARBA00022806"/>
    </source>
</evidence>
<evidence type="ECO:0000313" key="6">
    <source>
        <dbReference type="EMBL" id="KFI66069.1"/>
    </source>
</evidence>
<keyword evidence="2" id="KW-0378">Hydrolase</keyword>
<dbReference type="Pfam" id="PF12705">
    <property type="entry name" value="PDDEXK_1"/>
    <property type="match status" value="1"/>
</dbReference>
<dbReference type="Proteomes" id="UP000029067">
    <property type="component" value="Unassembled WGS sequence"/>
</dbReference>
<dbReference type="GO" id="GO:0006281">
    <property type="term" value="P:DNA repair"/>
    <property type="evidence" value="ECO:0007669"/>
    <property type="project" value="UniProtKB-KW"/>
</dbReference>
<keyword evidence="2" id="KW-0547">Nucleotide-binding</keyword>
<dbReference type="OrthoDB" id="9791397at2"/>
<dbReference type="STRING" id="1688.BCUN_0571"/>
<keyword evidence="3" id="KW-0234">DNA repair</keyword>
<evidence type="ECO:0000256" key="3">
    <source>
        <dbReference type="ARBA" id="ARBA00023204"/>
    </source>
</evidence>
<name>A0A087B4W9_9BIFI</name>
<organism evidence="6 7">
    <name type="scientific">Bifidobacterium cuniculi</name>
    <dbReference type="NCBI Taxonomy" id="1688"/>
    <lineage>
        <taxon>Bacteria</taxon>
        <taxon>Bacillati</taxon>
        <taxon>Actinomycetota</taxon>
        <taxon>Actinomycetes</taxon>
        <taxon>Bifidobacteriales</taxon>
        <taxon>Bifidobacteriaceae</taxon>
        <taxon>Bifidobacterium</taxon>
    </lineage>
</organism>
<evidence type="ECO:0000313" key="7">
    <source>
        <dbReference type="Proteomes" id="UP000029067"/>
    </source>
</evidence>
<evidence type="ECO:0000259" key="5">
    <source>
        <dbReference type="Pfam" id="PF12705"/>
    </source>
</evidence>
<dbReference type="InterPro" id="IPR011604">
    <property type="entry name" value="PDDEXK-like_dom_sf"/>
</dbReference>
<keyword evidence="2" id="KW-0347">Helicase</keyword>
<protein>
    <recommendedName>
        <fullName evidence="5">PD-(D/E)XK endonuclease-like domain-containing protein</fullName>
    </recommendedName>
</protein>
<feature type="compositionally biased region" description="Pro residues" evidence="4">
    <location>
        <begin position="339"/>
        <end position="349"/>
    </location>
</feature>
<evidence type="ECO:0000256" key="4">
    <source>
        <dbReference type="SAM" id="MobiDB-lite"/>
    </source>
</evidence>
<sequence length="565" mass="60825">MTPLISFHAGHAVPEQPVRVPRAFSHTAITTWAQCPARWLAGKLIPQPVRADDPLVCGRLAHTALELAIGHDPNDVEPEWALLCSHAIDHERRMVRDKGWGDDPAPRIVLPNGAMADDAYWAMCAARRLQGFRLTDALDGPLHPAGVEEALHGEWDGIRFTGRGDYRDATGVVVDWKTGRVPQYADGARTHANQLRLYAHLYEQMGVHITGARDVYVEHRTHVAAKLDARLMNAARHTYVDGARDMMRVLEPRVQQVPLRPGPLCAWCPLANVCPMAGPFTGKAARAAHEQPIRADDPRFPVVRTHTGGQQQPVSVGKEGMMDEAMLMDLMGGTHPNAPTAPEPAPKPTPDPKAEETDPVMGVDPWAGMDGARDALAQWGITPPEPEPATTPEPKTGTETVTEEQPATPAEPTPTPATPATPAGDMRFVEQHPYDPTWGAHGINMAGYGWLRLQDMSQALIGVPDATTASLIRLIQGAWAAARTAYGPGAAPDIPGLADGAPQPEPLFAWLDTAAARDTVRALLAWFTQPTDDGMPVDGRIGQAARHAAHTLAMATAVASMRPGA</sequence>
<keyword evidence="2" id="KW-0067">ATP-binding</keyword>
<feature type="domain" description="PD-(D/E)XK endonuclease-like" evidence="5">
    <location>
        <begin position="24"/>
        <end position="275"/>
    </location>
</feature>
<feature type="region of interest" description="Disordered" evidence="4">
    <location>
        <begin position="381"/>
        <end position="421"/>
    </location>
</feature>
<feature type="compositionally biased region" description="Low complexity" evidence="4">
    <location>
        <begin position="392"/>
        <end position="408"/>
    </location>
</feature>
<dbReference type="eggNOG" id="COG2887">
    <property type="taxonomic scope" value="Bacteria"/>
</dbReference>